<gene>
    <name evidence="1" type="ORF">CK625_03705</name>
</gene>
<accession>A0A2A2ALI3</accession>
<reference evidence="1 2" key="1">
    <citation type="submission" date="2017-08" db="EMBL/GenBank/DDBJ databases">
        <title>WGS of Clinical strains of the CDC Group NO-1 linked to zoonotic infections in humans.</title>
        <authorList>
            <person name="Bernier A.-M."/>
            <person name="Bernard K."/>
        </authorList>
    </citation>
    <scope>NUCLEOTIDE SEQUENCE [LARGE SCALE GENOMIC DNA]</scope>
    <source>
        <strain evidence="1 2">NML00-0135</strain>
    </source>
</reference>
<sequence>MCLGKQYRADYKLAFHEGSATFNHESIDSRDLWWSVNSDGTLVVIIPFMVNRHGLTRNDVIQKFGDRIARLMEMHGCR</sequence>
<dbReference type="AlphaFoldDB" id="A0A2A2ALI3"/>
<name>A0A2A2ALI3_9BURK</name>
<comment type="caution">
    <text evidence="1">The sequence shown here is derived from an EMBL/GenBank/DDBJ whole genome shotgun (WGS) entry which is preliminary data.</text>
</comment>
<evidence type="ECO:0000313" key="2">
    <source>
        <dbReference type="Proteomes" id="UP000218054"/>
    </source>
</evidence>
<dbReference type="EMBL" id="NSJB01000001">
    <property type="protein sequence ID" value="PAT38581.1"/>
    <property type="molecule type" value="Genomic_DNA"/>
</dbReference>
<protein>
    <submittedName>
        <fullName evidence="1">Uncharacterized protein</fullName>
    </submittedName>
</protein>
<organism evidence="1 2">
    <name type="scientific">Vandammella animalimorsus</name>
    <dbReference type="NCBI Taxonomy" id="2029117"/>
    <lineage>
        <taxon>Bacteria</taxon>
        <taxon>Pseudomonadati</taxon>
        <taxon>Pseudomonadota</taxon>
        <taxon>Betaproteobacteria</taxon>
        <taxon>Burkholderiales</taxon>
        <taxon>Comamonadaceae</taxon>
        <taxon>Vandammella</taxon>
    </lineage>
</organism>
<keyword evidence="2" id="KW-1185">Reference proteome</keyword>
<evidence type="ECO:0000313" key="1">
    <source>
        <dbReference type="EMBL" id="PAT38581.1"/>
    </source>
</evidence>
<dbReference type="Proteomes" id="UP000218054">
    <property type="component" value="Unassembled WGS sequence"/>
</dbReference>
<proteinExistence type="predicted"/>